<organism evidence="3 4">
    <name type="scientific">Polyodon spathula</name>
    <name type="common">North American paddlefish</name>
    <name type="synonym">Squalus spathula</name>
    <dbReference type="NCBI Taxonomy" id="7913"/>
    <lineage>
        <taxon>Eukaryota</taxon>
        <taxon>Metazoa</taxon>
        <taxon>Chordata</taxon>
        <taxon>Craniata</taxon>
        <taxon>Vertebrata</taxon>
        <taxon>Euteleostomi</taxon>
        <taxon>Actinopterygii</taxon>
        <taxon>Chondrostei</taxon>
        <taxon>Acipenseriformes</taxon>
        <taxon>Polyodontidae</taxon>
        <taxon>Polyodon</taxon>
    </lineage>
</organism>
<gene>
    <name evidence="3" type="primary">Cd40_1</name>
    <name evidence="3" type="ORF">GTO93_0020946</name>
</gene>
<feature type="domain" description="TNFR-Cys" evidence="2">
    <location>
        <begin position="63"/>
        <end position="99"/>
    </location>
</feature>
<reference evidence="3" key="1">
    <citation type="journal article" date="2021" name="Cell">
        <title>Tracing the genetic footprints of vertebrate landing in non-teleost ray-finned fishes.</title>
        <authorList>
            <person name="Bi X."/>
            <person name="Wang K."/>
            <person name="Yang L."/>
            <person name="Pan H."/>
            <person name="Jiang H."/>
            <person name="Wei Q."/>
            <person name="Fang M."/>
            <person name="Yu H."/>
            <person name="Zhu C."/>
            <person name="Cai Y."/>
            <person name="He Y."/>
            <person name="Gan X."/>
            <person name="Zeng H."/>
            <person name="Yu D."/>
            <person name="Zhu Y."/>
            <person name="Jiang H."/>
            <person name="Qiu Q."/>
            <person name="Yang H."/>
            <person name="Zhang Y.E."/>
            <person name="Wang W."/>
            <person name="Zhu M."/>
            <person name="He S."/>
            <person name="Zhang G."/>
        </authorList>
    </citation>
    <scope>NUCLEOTIDE SEQUENCE</scope>
    <source>
        <strain evidence="3">Pddl_001</strain>
    </source>
</reference>
<name>A0ABS2XRQ9_POLSP</name>
<dbReference type="Gene3D" id="2.10.50.10">
    <property type="entry name" value="Tumor Necrosis Factor Receptor, subunit A, domain 2"/>
    <property type="match status" value="2"/>
</dbReference>
<feature type="transmembrane region" description="Helical" evidence="1">
    <location>
        <begin position="107"/>
        <end position="129"/>
    </location>
</feature>
<evidence type="ECO:0000256" key="1">
    <source>
        <dbReference type="SAM" id="Phobius"/>
    </source>
</evidence>
<protein>
    <submittedName>
        <fullName evidence="3">TNR5 factor</fullName>
    </submittedName>
</protein>
<dbReference type="PANTHER" id="PTHR46838">
    <property type="entry name" value="TUMOR NECROSIS FACTOR RECEPTOR SUPERFAMILY MEMBER 14"/>
    <property type="match status" value="1"/>
</dbReference>
<feature type="non-terminal residue" evidence="3">
    <location>
        <position position="1"/>
    </location>
</feature>
<dbReference type="EMBL" id="JAAWVQ010061103">
    <property type="protein sequence ID" value="MBN3276589.1"/>
    <property type="molecule type" value="Genomic_DNA"/>
</dbReference>
<keyword evidence="4" id="KW-1185">Reference proteome</keyword>
<sequence length="138" mass="14584">LGLTVVQECTVFSDTICTCIEGFHCLDPSSSGCKTCQKHRSCSPGQYIRKKGSSVVDTQCEECPDNTYSDGSLETCKPHTDCQSEGLAKPGTPASDAECKQSSVNTAVIAGTIFGVVAPISVIAILLVYKCLQNNKGQ</sequence>
<proteinExistence type="predicted"/>
<evidence type="ECO:0000313" key="4">
    <source>
        <dbReference type="Proteomes" id="UP001166093"/>
    </source>
</evidence>
<dbReference type="SUPFAM" id="SSF57586">
    <property type="entry name" value="TNF receptor-like"/>
    <property type="match status" value="1"/>
</dbReference>
<feature type="non-terminal residue" evidence="3">
    <location>
        <position position="138"/>
    </location>
</feature>
<dbReference type="Pfam" id="PF00020">
    <property type="entry name" value="TNFR_c6"/>
    <property type="match status" value="1"/>
</dbReference>
<keyword evidence="1" id="KW-1133">Transmembrane helix</keyword>
<comment type="caution">
    <text evidence="3">The sequence shown here is derived from an EMBL/GenBank/DDBJ whole genome shotgun (WGS) entry which is preliminary data.</text>
</comment>
<feature type="domain" description="TNFR-Cys" evidence="2">
    <location>
        <begin position="19"/>
        <end position="60"/>
    </location>
</feature>
<dbReference type="Proteomes" id="UP001166093">
    <property type="component" value="Unassembled WGS sequence"/>
</dbReference>
<dbReference type="PANTHER" id="PTHR46838:SF1">
    <property type="entry name" value="TUMOR NECROSIS FACTOR RECEPTOR SUPERFAMILY MEMBER 14"/>
    <property type="match status" value="1"/>
</dbReference>
<dbReference type="InterPro" id="IPR001368">
    <property type="entry name" value="TNFR/NGFR_Cys_rich_reg"/>
</dbReference>
<keyword evidence="1" id="KW-0812">Transmembrane</keyword>
<keyword evidence="1" id="KW-0472">Membrane</keyword>
<evidence type="ECO:0000259" key="2">
    <source>
        <dbReference type="SMART" id="SM00208"/>
    </source>
</evidence>
<accession>A0ABS2XRQ9</accession>
<dbReference type="SMART" id="SM00208">
    <property type="entry name" value="TNFR"/>
    <property type="match status" value="2"/>
</dbReference>
<evidence type="ECO:0000313" key="3">
    <source>
        <dbReference type="EMBL" id="MBN3276589.1"/>
    </source>
</evidence>